<name>A0A4Y2EV90_ARAVE</name>
<protein>
    <submittedName>
        <fullName evidence="1">Uncharacterized protein</fullName>
    </submittedName>
</protein>
<reference evidence="1 2" key="1">
    <citation type="journal article" date="2019" name="Sci. Rep.">
        <title>Orb-weaving spider Araneus ventricosus genome elucidates the spidroin gene catalogue.</title>
        <authorList>
            <person name="Kono N."/>
            <person name="Nakamura H."/>
            <person name="Ohtoshi R."/>
            <person name="Moran D.A.P."/>
            <person name="Shinohara A."/>
            <person name="Yoshida Y."/>
            <person name="Fujiwara M."/>
            <person name="Mori M."/>
            <person name="Tomita M."/>
            <person name="Arakawa K."/>
        </authorList>
    </citation>
    <scope>NUCLEOTIDE SEQUENCE [LARGE SCALE GENOMIC DNA]</scope>
</reference>
<evidence type="ECO:0000313" key="1">
    <source>
        <dbReference type="EMBL" id="GBM33123.1"/>
    </source>
</evidence>
<dbReference type="AlphaFoldDB" id="A0A4Y2EV90"/>
<evidence type="ECO:0000313" key="2">
    <source>
        <dbReference type="Proteomes" id="UP000499080"/>
    </source>
</evidence>
<comment type="caution">
    <text evidence="1">The sequence shown here is derived from an EMBL/GenBank/DDBJ whole genome shotgun (WGS) entry which is preliminary data.</text>
</comment>
<dbReference type="EMBL" id="BGPR01000725">
    <property type="protein sequence ID" value="GBM33123.1"/>
    <property type="molecule type" value="Genomic_DNA"/>
</dbReference>
<accession>A0A4Y2EV90</accession>
<organism evidence="1 2">
    <name type="scientific">Araneus ventricosus</name>
    <name type="common">Orbweaver spider</name>
    <name type="synonym">Epeira ventricosa</name>
    <dbReference type="NCBI Taxonomy" id="182803"/>
    <lineage>
        <taxon>Eukaryota</taxon>
        <taxon>Metazoa</taxon>
        <taxon>Ecdysozoa</taxon>
        <taxon>Arthropoda</taxon>
        <taxon>Chelicerata</taxon>
        <taxon>Arachnida</taxon>
        <taxon>Araneae</taxon>
        <taxon>Araneomorphae</taxon>
        <taxon>Entelegynae</taxon>
        <taxon>Araneoidea</taxon>
        <taxon>Araneidae</taxon>
        <taxon>Araneus</taxon>
    </lineage>
</organism>
<gene>
    <name evidence="1" type="ORF">AVEN_56758_1</name>
</gene>
<dbReference type="Proteomes" id="UP000499080">
    <property type="component" value="Unassembled WGS sequence"/>
</dbReference>
<proteinExistence type="predicted"/>
<sequence>MKNVFTLKNTYTSPKAILKRPKNFQPWSDDEGEILLVIFYPPNIYASPAEGCLTLVASKVKKATMQAGYFVLLLKFPTKPSGRQLIIEGGTHSRLMSGGVGFRTR</sequence>
<keyword evidence="2" id="KW-1185">Reference proteome</keyword>